<dbReference type="VEuPathDB" id="VectorBase:ADAR2_008022"/>
<evidence type="ECO:0000313" key="3">
    <source>
        <dbReference type="EMBL" id="ETN62930.1"/>
    </source>
</evidence>
<dbReference type="eggNOG" id="ENOG502RZ29">
    <property type="taxonomic scope" value="Eukaryota"/>
</dbReference>
<dbReference type="InParanoid" id="W5JJ69"/>
<dbReference type="OMA" id="GRKHKFG"/>
<protein>
    <submittedName>
        <fullName evidence="3">Osiris 16</fullName>
    </submittedName>
</protein>
<reference evidence="3" key="1">
    <citation type="journal article" date="2010" name="BMC Genomics">
        <title>Combination of measures distinguishes pre-miRNAs from other stem-loops in the genome of the newly sequenced Anopheles darlingi.</title>
        <authorList>
            <person name="Mendes N.D."/>
            <person name="Freitas A.T."/>
            <person name="Vasconcelos A.T."/>
            <person name="Sagot M.F."/>
        </authorList>
    </citation>
    <scope>NUCLEOTIDE SEQUENCE</scope>
</reference>
<dbReference type="GO" id="GO:0016020">
    <property type="term" value="C:membrane"/>
    <property type="evidence" value="ECO:0007669"/>
    <property type="project" value="TreeGrafter"/>
</dbReference>
<feature type="chain" id="PRO_5030179343" evidence="2">
    <location>
        <begin position="27"/>
        <end position="266"/>
    </location>
</feature>
<keyword evidence="1" id="KW-0472">Membrane</keyword>
<proteinExistence type="predicted"/>
<reference evidence="3" key="3">
    <citation type="journal article" date="2013" name="Nucleic Acids Res.">
        <title>The genome of Anopheles darlingi, the main neotropical malaria vector.</title>
        <authorList>
            <person name="Marinotti O."/>
            <person name="Cerqueira G.C."/>
            <person name="de Almeida L.G."/>
            <person name="Ferro M.I."/>
            <person name="Loreto E.L."/>
            <person name="Zaha A."/>
            <person name="Teixeira S.M."/>
            <person name="Wespiser A.R."/>
            <person name="Almeida E Silva A."/>
            <person name="Schlindwein A.D."/>
            <person name="Pacheco A.C."/>
            <person name="Silva A.L."/>
            <person name="Graveley B.R."/>
            <person name="Walenz B.P."/>
            <person name="Lima Bde A."/>
            <person name="Ribeiro C.A."/>
            <person name="Nunes-Silva C.G."/>
            <person name="de Carvalho C.R."/>
            <person name="Soares C.M."/>
            <person name="de Menezes C.B."/>
            <person name="Matiolli C."/>
            <person name="Caffrey D."/>
            <person name="Araujo D.A."/>
            <person name="de Oliveira D.M."/>
            <person name="Golenbock D."/>
            <person name="Grisard E.C."/>
            <person name="Fantinatti-Garboggini F."/>
            <person name="de Carvalho F.M."/>
            <person name="Barcellos F.G."/>
            <person name="Prosdocimi F."/>
            <person name="May G."/>
            <person name="Azevedo Junior G.M."/>
            <person name="Guimaraes G.M."/>
            <person name="Goldman G.H."/>
            <person name="Padilha I.Q."/>
            <person name="Batista Jda S."/>
            <person name="Ferro J.A."/>
            <person name="Ribeiro J.M."/>
            <person name="Fietto J.L."/>
            <person name="Dabbas K.M."/>
            <person name="Cerdeira L."/>
            <person name="Agnez-Lima L.F."/>
            <person name="Brocchi M."/>
            <person name="de Carvalho M.O."/>
            <person name="Teixeira Mde M."/>
            <person name="Diniz Maia Mde M."/>
            <person name="Goldman M.H."/>
            <person name="Cruz Schneider M.P."/>
            <person name="Felipe M.S."/>
            <person name="Hungria M."/>
            <person name="Nicolas M.F."/>
            <person name="Pereira M."/>
            <person name="Montes M.A."/>
            <person name="Cantao M.E."/>
            <person name="Vincentz M."/>
            <person name="Rafael M.S."/>
            <person name="Silverman N."/>
            <person name="Stoco P.H."/>
            <person name="Souza R.C."/>
            <person name="Vicentini R."/>
            <person name="Gazzinelli R.T."/>
            <person name="Neves Rde O."/>
            <person name="Silva R."/>
            <person name="Astolfi-Filho S."/>
            <person name="Maciel T.E."/>
            <person name="Urmenyi T.P."/>
            <person name="Tadei W.P."/>
            <person name="Camargo E.P."/>
            <person name="de Vasconcelos A.T."/>
        </authorList>
    </citation>
    <scope>NUCLEOTIDE SEQUENCE</scope>
</reference>
<sequence>MFCSKVCVTVAVVLGICLSNLQLVSSAIGGSTSGGSGGSVFSSSKKMCDQRYNVNCLKLELVSFLERVTNQKEYNLMAGVSVVRDPGANITKTTDLIAEVTRIFPTNPEKRLDEFLLSKLNDYLQTHSLRLKFIDSDAFEKAREVFIGRKGKIGKKGGLETLIAGAMMMKGTLAAVGLGALALIAGKALMTGLLALMLAAIVGLKSLASGGGGGHKSTTYEIVAKPMYSHSHSEHDEVAHGHTGYGGLRMTLDRRRIECLNRSGEL</sequence>
<dbReference type="EMBL" id="ADMH02001348">
    <property type="protein sequence ID" value="ETN62930.1"/>
    <property type="molecule type" value="Genomic_DNA"/>
</dbReference>
<accession>W5JJ69</accession>
<keyword evidence="2" id="KW-0732">Signal</keyword>
<comment type="caution">
    <text evidence="3">The sequence shown here is derived from an EMBL/GenBank/DDBJ whole genome shotgun (WGS) entry which is preliminary data.</text>
</comment>
<evidence type="ECO:0000256" key="2">
    <source>
        <dbReference type="SAM" id="SignalP"/>
    </source>
</evidence>
<organism evidence="3">
    <name type="scientific">Anopheles darlingi</name>
    <name type="common">Mosquito</name>
    <dbReference type="NCBI Taxonomy" id="43151"/>
    <lineage>
        <taxon>Eukaryota</taxon>
        <taxon>Metazoa</taxon>
        <taxon>Ecdysozoa</taxon>
        <taxon>Arthropoda</taxon>
        <taxon>Hexapoda</taxon>
        <taxon>Insecta</taxon>
        <taxon>Pterygota</taxon>
        <taxon>Neoptera</taxon>
        <taxon>Endopterygota</taxon>
        <taxon>Diptera</taxon>
        <taxon>Nematocera</taxon>
        <taxon>Culicoidea</taxon>
        <taxon>Culicidae</taxon>
        <taxon>Anophelinae</taxon>
        <taxon>Anopheles</taxon>
    </lineage>
</organism>
<gene>
    <name evidence="3" type="ORF">AND_005366</name>
</gene>
<dbReference type="AlphaFoldDB" id="W5JJ69"/>
<dbReference type="VEuPathDB" id="VectorBase:ADAC005366"/>
<dbReference type="PANTHER" id="PTHR21879">
    <property type="entry name" value="FI03362P-RELATED-RELATED"/>
    <property type="match status" value="1"/>
</dbReference>
<keyword evidence="1" id="KW-0812">Transmembrane</keyword>
<name>W5JJ69_ANODA</name>
<keyword evidence="1" id="KW-1133">Transmembrane helix</keyword>
<dbReference type="InterPro" id="IPR012464">
    <property type="entry name" value="DUF1676"/>
</dbReference>
<feature type="signal peptide" evidence="2">
    <location>
        <begin position="1"/>
        <end position="26"/>
    </location>
</feature>
<feature type="transmembrane region" description="Helical" evidence="1">
    <location>
        <begin position="173"/>
        <end position="202"/>
    </location>
</feature>
<dbReference type="Pfam" id="PF07898">
    <property type="entry name" value="DUF1676"/>
    <property type="match status" value="1"/>
</dbReference>
<dbReference type="PANTHER" id="PTHR21879:SF9">
    <property type="entry name" value="OSIRIS 16"/>
    <property type="match status" value="1"/>
</dbReference>
<dbReference type="HOGENOM" id="CLU_062694_0_0_1"/>
<evidence type="ECO:0000256" key="1">
    <source>
        <dbReference type="SAM" id="Phobius"/>
    </source>
</evidence>
<reference evidence="3" key="2">
    <citation type="submission" date="2010-05" db="EMBL/GenBank/DDBJ databases">
        <authorList>
            <person name="Almeida L.G."/>
            <person name="Nicolas M.F."/>
            <person name="Souza R.C."/>
            <person name="Vasconcelos A.T.R."/>
        </authorList>
    </citation>
    <scope>NUCLEOTIDE SEQUENCE</scope>
</reference>
<dbReference type="FunCoup" id="W5JJ69">
    <property type="interactions" value="33"/>
</dbReference>